<dbReference type="Pfam" id="PF19579">
    <property type="entry name" value="FtsL_2"/>
    <property type="match status" value="1"/>
</dbReference>
<proteinExistence type="predicted"/>
<dbReference type="Proteomes" id="UP000599688">
    <property type="component" value="Unassembled WGS sequence"/>
</dbReference>
<evidence type="ECO:0000313" key="3">
    <source>
        <dbReference type="Proteomes" id="UP000599688"/>
    </source>
</evidence>
<accession>A0A917E9G8</accession>
<keyword evidence="1" id="KW-0175">Coiled coil</keyword>
<evidence type="ECO:0000256" key="1">
    <source>
        <dbReference type="SAM" id="Coils"/>
    </source>
</evidence>
<name>A0A917E9G8_9FLAO</name>
<evidence type="ECO:0008006" key="4">
    <source>
        <dbReference type="Google" id="ProtNLM"/>
    </source>
</evidence>
<reference evidence="2 3" key="1">
    <citation type="journal article" date="2014" name="Int. J. Syst. Evol. Microbiol.">
        <title>Complete genome sequence of Corynebacterium casei LMG S-19264T (=DSM 44701T), isolated from a smear-ripened cheese.</title>
        <authorList>
            <consortium name="US DOE Joint Genome Institute (JGI-PGF)"/>
            <person name="Walter F."/>
            <person name="Albersmeier A."/>
            <person name="Kalinowski J."/>
            <person name="Ruckert C."/>
        </authorList>
    </citation>
    <scope>NUCLEOTIDE SEQUENCE [LARGE SCALE GENOMIC DNA]</scope>
    <source>
        <strain evidence="2 3">CGMCC 1.12925</strain>
    </source>
</reference>
<dbReference type="EMBL" id="BMGL01000009">
    <property type="protein sequence ID" value="GGE16210.1"/>
    <property type="molecule type" value="Genomic_DNA"/>
</dbReference>
<dbReference type="RefSeq" id="WP_188406402.1">
    <property type="nucleotide sequence ID" value="NZ_BMGL01000009.1"/>
</dbReference>
<protein>
    <recommendedName>
        <fullName evidence="4">S-adenosyl-methyltransferase</fullName>
    </recommendedName>
</protein>
<organism evidence="2 3">
    <name type="scientific">Psychroflexus salis</name>
    <dbReference type="NCBI Taxonomy" id="1526574"/>
    <lineage>
        <taxon>Bacteria</taxon>
        <taxon>Pseudomonadati</taxon>
        <taxon>Bacteroidota</taxon>
        <taxon>Flavobacteriia</taxon>
        <taxon>Flavobacteriales</taxon>
        <taxon>Flavobacteriaceae</taxon>
        <taxon>Psychroflexus</taxon>
    </lineage>
</organism>
<gene>
    <name evidence="2" type="ORF">GCM10010831_16890</name>
</gene>
<dbReference type="AlphaFoldDB" id="A0A917E9G8"/>
<evidence type="ECO:0000313" key="2">
    <source>
        <dbReference type="EMBL" id="GGE16210.1"/>
    </source>
</evidence>
<keyword evidence="3" id="KW-1185">Reference proteome</keyword>
<feature type="coiled-coil region" evidence="1">
    <location>
        <begin position="43"/>
        <end position="77"/>
    </location>
</feature>
<dbReference type="InterPro" id="IPR045755">
    <property type="entry name" value="FtsL-like"/>
</dbReference>
<sequence>MALGFKQIVRGDFLVRGSAFDNWRFILYCTFLAIIMIASSHSADRKVLEIAEINLQVKELRSEFVDARKQLMQLKMESSVARKMKSRGIGTSSTPPSKIIVKSTLTN</sequence>
<comment type="caution">
    <text evidence="2">The sequence shown here is derived from an EMBL/GenBank/DDBJ whole genome shotgun (WGS) entry which is preliminary data.</text>
</comment>